<feature type="signal peptide" evidence="6">
    <location>
        <begin position="1"/>
        <end position="18"/>
    </location>
</feature>
<protein>
    <submittedName>
        <fullName evidence="7">Putative thymus-specific serine protease</fullName>
    </submittedName>
</protein>
<evidence type="ECO:0000256" key="4">
    <source>
        <dbReference type="ARBA" id="ARBA00022801"/>
    </source>
</evidence>
<dbReference type="Pfam" id="PF05577">
    <property type="entry name" value="Peptidase_S28"/>
    <property type="match status" value="2"/>
</dbReference>
<dbReference type="EMBL" id="GITU01008975">
    <property type="protein sequence ID" value="MBC1177678.1"/>
    <property type="molecule type" value="Transcribed_RNA"/>
</dbReference>
<dbReference type="GO" id="GO:0008239">
    <property type="term" value="F:dipeptidyl-peptidase activity"/>
    <property type="evidence" value="ECO:0007669"/>
    <property type="project" value="TreeGrafter"/>
</dbReference>
<reference evidence="7" key="1">
    <citation type="journal article" date="2020" name="BMC">
        <title>Leishmania infection induces a limited differential gene expression in the sand fly midgut.</title>
        <authorList>
            <person name="Coutinho-Abreu I.V."/>
            <person name="Serafim T.D."/>
            <person name="Meneses C."/>
            <person name="Kamhawi S."/>
            <person name="Oliveira F."/>
            <person name="Valenzuela J.G."/>
        </authorList>
    </citation>
    <scope>NUCLEOTIDE SEQUENCE</scope>
    <source>
        <strain evidence="7">Jacobina</strain>
        <tissue evidence="7">Midgut</tissue>
    </source>
</reference>
<comment type="similarity">
    <text evidence="1">Belongs to the peptidase S28 family.</text>
</comment>
<keyword evidence="5" id="KW-0325">Glycoprotein</keyword>
<evidence type="ECO:0000256" key="5">
    <source>
        <dbReference type="ARBA" id="ARBA00023180"/>
    </source>
</evidence>
<evidence type="ECO:0000256" key="3">
    <source>
        <dbReference type="ARBA" id="ARBA00022729"/>
    </source>
</evidence>
<dbReference type="GO" id="GO:0070008">
    <property type="term" value="F:serine-type exopeptidase activity"/>
    <property type="evidence" value="ECO:0007669"/>
    <property type="project" value="InterPro"/>
</dbReference>
<proteinExistence type="inferred from homology"/>
<dbReference type="PANTHER" id="PTHR11010">
    <property type="entry name" value="PROTEASE S28 PRO-X CARBOXYPEPTIDASE-RELATED"/>
    <property type="match status" value="1"/>
</dbReference>
<accession>A0A7G3B0B2</accession>
<feature type="chain" id="PRO_5029013818" evidence="6">
    <location>
        <begin position="19"/>
        <end position="663"/>
    </location>
</feature>
<organism evidence="7">
    <name type="scientific">Lutzomyia longipalpis</name>
    <name type="common">Sand fly</name>
    <dbReference type="NCBI Taxonomy" id="7200"/>
    <lineage>
        <taxon>Eukaryota</taxon>
        <taxon>Metazoa</taxon>
        <taxon>Ecdysozoa</taxon>
        <taxon>Arthropoda</taxon>
        <taxon>Hexapoda</taxon>
        <taxon>Insecta</taxon>
        <taxon>Pterygota</taxon>
        <taxon>Neoptera</taxon>
        <taxon>Endopterygota</taxon>
        <taxon>Diptera</taxon>
        <taxon>Nematocera</taxon>
        <taxon>Psychodoidea</taxon>
        <taxon>Psychodidae</taxon>
        <taxon>Lutzomyia</taxon>
        <taxon>Lutzomyia</taxon>
    </lineage>
</organism>
<dbReference type="SUPFAM" id="SSF53474">
    <property type="entry name" value="alpha/beta-Hydrolases"/>
    <property type="match status" value="1"/>
</dbReference>
<dbReference type="AlphaFoldDB" id="A0A7G3B0B2"/>
<dbReference type="GO" id="GO:0006508">
    <property type="term" value="P:proteolysis"/>
    <property type="evidence" value="ECO:0007669"/>
    <property type="project" value="UniProtKB-KW"/>
</dbReference>
<evidence type="ECO:0000313" key="7">
    <source>
        <dbReference type="EMBL" id="MBC1177678.1"/>
    </source>
</evidence>
<evidence type="ECO:0000256" key="1">
    <source>
        <dbReference type="ARBA" id="ARBA00011079"/>
    </source>
</evidence>
<dbReference type="Gene3D" id="3.40.50.1820">
    <property type="entry name" value="alpha/beta hydrolase"/>
    <property type="match status" value="2"/>
</dbReference>
<dbReference type="InterPro" id="IPR042269">
    <property type="entry name" value="Ser_carbopepase_S28_SKS"/>
</dbReference>
<keyword evidence="3 6" id="KW-0732">Signal</keyword>
<keyword evidence="2 7" id="KW-0645">Protease</keyword>
<dbReference type="InterPro" id="IPR029058">
    <property type="entry name" value="AB_hydrolase_fold"/>
</dbReference>
<dbReference type="Gene3D" id="1.20.120.980">
    <property type="entry name" value="Serine carboxypeptidase S28, SKS domain"/>
    <property type="match status" value="1"/>
</dbReference>
<dbReference type="VEuPathDB" id="VectorBase:LLONM1_003575"/>
<name>A0A7G3B0B2_LUTLO</name>
<dbReference type="InterPro" id="IPR008758">
    <property type="entry name" value="Peptidase_S28"/>
</dbReference>
<dbReference type="PANTHER" id="PTHR11010:SF5">
    <property type="entry name" value="RE36938P-RELATED"/>
    <property type="match status" value="1"/>
</dbReference>
<evidence type="ECO:0000256" key="6">
    <source>
        <dbReference type="SAM" id="SignalP"/>
    </source>
</evidence>
<evidence type="ECO:0000256" key="2">
    <source>
        <dbReference type="ARBA" id="ARBA00022670"/>
    </source>
</evidence>
<keyword evidence="4" id="KW-0378">Hydrolase</keyword>
<sequence>MDLLVVLCLVNFLLPAHGLSSQIFRKLHEEPHLPRESSKSTRKISEEWIYQWLDHTNPQDDRKWRMRFFANEEFYVEGGPIFIFVGGEWSASAEFVMGGHVYDMAKEFHGYLFYTEHRFYGKSQPTSNLSLENLKYLTSEQALADLAHFIATKTEEIPGASNSSVFLIGGSYAGSLVTWFSHKYPFLVTGAWASSAPLLAKVDFKEYFEVVAESIQLVGGQECFAKTTEAFKAMEDLIAEGNFSNLTQALNLCQNITSDEMNVQNFFQTMSGFLAVVVQSLSWAGIEGFCSGMLGNDDPLVGYAQNLKILGGGCLTVDFEEDNKVLRDTAWPADESQMMRRWIYQTCNEFGWFQTSTSSKHPFNYFPVEFFINLCQYVFGEEFVGEKIEQNTCLINAKFDGLEPKIKNVYLTHGQLDPWRAAGAQKNINDDSLTVILPNHSHCSDFGSINVNDSSDLYISKSRIKAYVKKWGKLSSEGKGNVTQQRLLKYSRQEDNKVLRDTAWPADESQMMRRWIYQTCNEFGWFQTSTSSKHPFNYFPVEFFINLCQYVFGEEFVGEKIEQNTCLINAKFDGLEPKIKNVYLTHGQLDPWRAAGAQKNINDDSLTVILPNHSHCSDFGSMNVNDSLDLYISKLRIKAYVKNLIGLIKFRAAAVATPIGSIK</sequence>